<dbReference type="SUPFAM" id="SSF53784">
    <property type="entry name" value="Phosphofructokinase"/>
    <property type="match status" value="1"/>
</dbReference>
<sequence>LKERIKAYFDDTSLKTTIKYIDPSYIIRSAPANANDSLFCNRLAYHAVHGAMAGKTKFVVGRLNNRFVYLPISKVVNKRKKINLGGEFWFAALQSTGQPFSML</sequence>
<protein>
    <recommendedName>
        <fullName evidence="2">Phosphofructokinase domain-containing protein</fullName>
    </recommendedName>
</protein>
<comment type="caution">
    <text evidence="1">The sequence shown here is derived from an EMBL/GenBank/DDBJ whole genome shotgun (WGS) entry which is preliminary data.</text>
</comment>
<dbReference type="InterPro" id="IPR050929">
    <property type="entry name" value="PFKA"/>
</dbReference>
<reference evidence="1" key="1">
    <citation type="journal article" date="2015" name="Nature">
        <title>Complex archaea that bridge the gap between prokaryotes and eukaryotes.</title>
        <authorList>
            <person name="Spang A."/>
            <person name="Saw J.H."/>
            <person name="Jorgensen S.L."/>
            <person name="Zaremba-Niedzwiedzka K."/>
            <person name="Martijn J."/>
            <person name="Lind A.E."/>
            <person name="van Eijk R."/>
            <person name="Schleper C."/>
            <person name="Guy L."/>
            <person name="Ettema T.J."/>
        </authorList>
    </citation>
    <scope>NUCLEOTIDE SEQUENCE</scope>
</reference>
<dbReference type="InterPro" id="IPR035966">
    <property type="entry name" value="PKF_sf"/>
</dbReference>
<evidence type="ECO:0000313" key="1">
    <source>
        <dbReference type="EMBL" id="KKM20214.1"/>
    </source>
</evidence>
<proteinExistence type="predicted"/>
<gene>
    <name evidence="1" type="ORF">LCGC14_1647740</name>
</gene>
<dbReference type="AlphaFoldDB" id="A0A0F9IKA8"/>
<organism evidence="1">
    <name type="scientific">marine sediment metagenome</name>
    <dbReference type="NCBI Taxonomy" id="412755"/>
    <lineage>
        <taxon>unclassified sequences</taxon>
        <taxon>metagenomes</taxon>
        <taxon>ecological metagenomes</taxon>
    </lineage>
</organism>
<name>A0A0F9IKA8_9ZZZZ</name>
<dbReference type="EMBL" id="LAZR01013814">
    <property type="protein sequence ID" value="KKM20214.1"/>
    <property type="molecule type" value="Genomic_DNA"/>
</dbReference>
<accession>A0A0F9IKA8</accession>
<evidence type="ECO:0008006" key="2">
    <source>
        <dbReference type="Google" id="ProtNLM"/>
    </source>
</evidence>
<feature type="non-terminal residue" evidence="1">
    <location>
        <position position="1"/>
    </location>
</feature>
<dbReference type="PANTHER" id="PTHR45770">
    <property type="entry name" value="ATP-DEPENDENT 6-PHOSPHOFRUCTOKINASE 1"/>
    <property type="match status" value="1"/>
</dbReference>
<dbReference type="GO" id="GO:0003872">
    <property type="term" value="F:6-phosphofructokinase activity"/>
    <property type="evidence" value="ECO:0007669"/>
    <property type="project" value="InterPro"/>
</dbReference>